<feature type="region of interest" description="Disordered" evidence="5">
    <location>
        <begin position="48"/>
        <end position="108"/>
    </location>
</feature>
<name>A0A2W2EBY8_9ACTN</name>
<keyword evidence="4 6" id="KW-0472">Membrane</keyword>
<evidence type="ECO:0000256" key="1">
    <source>
        <dbReference type="ARBA" id="ARBA00004167"/>
    </source>
</evidence>
<evidence type="ECO:0000256" key="5">
    <source>
        <dbReference type="SAM" id="MobiDB-lite"/>
    </source>
</evidence>
<dbReference type="OrthoDB" id="9774900at2"/>
<protein>
    <submittedName>
        <fullName evidence="7">Peptidase</fullName>
    </submittedName>
</protein>
<dbReference type="Proteomes" id="UP000249304">
    <property type="component" value="Unassembled WGS sequence"/>
</dbReference>
<reference evidence="7 8" key="1">
    <citation type="submission" date="2018-01" db="EMBL/GenBank/DDBJ databases">
        <title>Draft genome sequence of Nonomuraea sp. KC333.</title>
        <authorList>
            <person name="Sahin N."/>
            <person name="Saygin H."/>
            <person name="Ay H."/>
        </authorList>
    </citation>
    <scope>NUCLEOTIDE SEQUENCE [LARGE SCALE GENOMIC DNA]</scope>
    <source>
        <strain evidence="7 8">KC333</strain>
    </source>
</reference>
<gene>
    <name evidence="7" type="ORF">C1J01_10525</name>
</gene>
<dbReference type="GO" id="GO:0016020">
    <property type="term" value="C:membrane"/>
    <property type="evidence" value="ECO:0007669"/>
    <property type="project" value="UniProtKB-SubCell"/>
</dbReference>
<proteinExistence type="predicted"/>
<keyword evidence="8" id="KW-1185">Reference proteome</keyword>
<sequence length="345" mass="37641">MPPRQWQPAPPRRKQGMGAAAVLGVVFGSLAALFVLIVVGAVMIGGSSGSDTTTPVAIPTYEPSEEESGEPAPTRDDEPSDEPTREEEPDQETVDPPAQPALNTSLKNNTMYRAGGLPRLACRAGNASIFSHSQLKSLILKTGRCMDRAWRPILEKQGIDFSPPNYAIASGRGRGACGDYPSAGSMVPYYCPRNNTIYASTSAMARGNGNARGYGQIISWHGGIISMMAHEYGHHVQNITGLMDSWWSATLDTGSQNTKLSLSRKMELQATCFGGMWMRSVAASYPVSTANRSRLFWFYGQVGDHPGYPRDHGSPANNNRWFRQGWEKNRTFQCNTWRAPSSTTS</sequence>
<evidence type="ECO:0000256" key="2">
    <source>
        <dbReference type="ARBA" id="ARBA00022692"/>
    </source>
</evidence>
<dbReference type="PANTHER" id="PTHR30168:SF0">
    <property type="entry name" value="INNER MEMBRANE PROTEIN"/>
    <property type="match status" value="1"/>
</dbReference>
<organism evidence="7 8">
    <name type="scientific">Nonomuraea aridisoli</name>
    <dbReference type="NCBI Taxonomy" id="2070368"/>
    <lineage>
        <taxon>Bacteria</taxon>
        <taxon>Bacillati</taxon>
        <taxon>Actinomycetota</taxon>
        <taxon>Actinomycetes</taxon>
        <taxon>Streptosporangiales</taxon>
        <taxon>Streptosporangiaceae</taxon>
        <taxon>Nonomuraea</taxon>
    </lineage>
</organism>
<dbReference type="EMBL" id="POUD01000031">
    <property type="protein sequence ID" value="PZG19981.1"/>
    <property type="molecule type" value="Genomic_DNA"/>
</dbReference>
<feature type="transmembrane region" description="Helical" evidence="6">
    <location>
        <begin position="21"/>
        <end position="44"/>
    </location>
</feature>
<evidence type="ECO:0000313" key="7">
    <source>
        <dbReference type="EMBL" id="PZG19981.1"/>
    </source>
</evidence>
<dbReference type="InterPro" id="IPR007343">
    <property type="entry name" value="Uncharacterised_pept_Zn_put"/>
</dbReference>
<dbReference type="Pfam" id="PF04228">
    <property type="entry name" value="Zn_peptidase"/>
    <property type="match status" value="1"/>
</dbReference>
<evidence type="ECO:0000313" key="8">
    <source>
        <dbReference type="Proteomes" id="UP000249304"/>
    </source>
</evidence>
<comment type="caution">
    <text evidence="7">The sequence shown here is derived from an EMBL/GenBank/DDBJ whole genome shotgun (WGS) entry which is preliminary data.</text>
</comment>
<keyword evidence="3 6" id="KW-1133">Transmembrane helix</keyword>
<feature type="compositionally biased region" description="Acidic residues" evidence="5">
    <location>
        <begin position="78"/>
        <end position="93"/>
    </location>
</feature>
<dbReference type="PANTHER" id="PTHR30168">
    <property type="entry name" value="PUTATIVE MEMBRANE PROTEIN YPFJ"/>
    <property type="match status" value="1"/>
</dbReference>
<evidence type="ECO:0000256" key="4">
    <source>
        <dbReference type="ARBA" id="ARBA00023136"/>
    </source>
</evidence>
<evidence type="ECO:0000256" key="3">
    <source>
        <dbReference type="ARBA" id="ARBA00022989"/>
    </source>
</evidence>
<evidence type="ECO:0000256" key="6">
    <source>
        <dbReference type="SAM" id="Phobius"/>
    </source>
</evidence>
<comment type="subcellular location">
    <subcellularLocation>
        <location evidence="1">Membrane</location>
        <topology evidence="1">Single-pass membrane protein</topology>
    </subcellularLocation>
</comment>
<accession>A0A2W2EBY8</accession>
<dbReference type="AlphaFoldDB" id="A0A2W2EBY8"/>
<keyword evidence="2 6" id="KW-0812">Transmembrane</keyword>